<protein>
    <submittedName>
        <fullName evidence="1">Uncharacterized protein</fullName>
    </submittedName>
</protein>
<name>A0ABS8T512_DATST</name>
<organism evidence="1 2">
    <name type="scientific">Datura stramonium</name>
    <name type="common">Jimsonweed</name>
    <name type="synonym">Common thornapple</name>
    <dbReference type="NCBI Taxonomy" id="4076"/>
    <lineage>
        <taxon>Eukaryota</taxon>
        <taxon>Viridiplantae</taxon>
        <taxon>Streptophyta</taxon>
        <taxon>Embryophyta</taxon>
        <taxon>Tracheophyta</taxon>
        <taxon>Spermatophyta</taxon>
        <taxon>Magnoliopsida</taxon>
        <taxon>eudicotyledons</taxon>
        <taxon>Gunneridae</taxon>
        <taxon>Pentapetalae</taxon>
        <taxon>asterids</taxon>
        <taxon>lamiids</taxon>
        <taxon>Solanales</taxon>
        <taxon>Solanaceae</taxon>
        <taxon>Solanoideae</taxon>
        <taxon>Datureae</taxon>
        <taxon>Datura</taxon>
    </lineage>
</organism>
<proteinExistence type="predicted"/>
<sequence length="166" mass="18464">MWLDLVYARLIPSHNTTQVAIEFGILVAYIMDHTHINVGEIIADQFKRKAKQQATSLPYPSLMIEVLQSDVIYLRKDMDTLTGPLPSSHSNPPRPAIVISQPEASKSSLDDWWVGCDCSSKIVSDEEISHSRPPPPPMLTVKEVDLSWKPGGVDNTSHHELLTPSV</sequence>
<accession>A0ABS8T512</accession>
<dbReference type="Proteomes" id="UP000823775">
    <property type="component" value="Unassembled WGS sequence"/>
</dbReference>
<gene>
    <name evidence="1" type="ORF">HAX54_002328</name>
</gene>
<evidence type="ECO:0000313" key="2">
    <source>
        <dbReference type="Proteomes" id="UP000823775"/>
    </source>
</evidence>
<evidence type="ECO:0000313" key="1">
    <source>
        <dbReference type="EMBL" id="MCD7466015.1"/>
    </source>
</evidence>
<comment type="caution">
    <text evidence="1">The sequence shown here is derived from an EMBL/GenBank/DDBJ whole genome shotgun (WGS) entry which is preliminary data.</text>
</comment>
<dbReference type="EMBL" id="JACEIK010001105">
    <property type="protein sequence ID" value="MCD7466015.1"/>
    <property type="molecule type" value="Genomic_DNA"/>
</dbReference>
<reference evidence="1 2" key="1">
    <citation type="journal article" date="2021" name="BMC Genomics">
        <title>Datura genome reveals duplications of psychoactive alkaloid biosynthetic genes and high mutation rate following tissue culture.</title>
        <authorList>
            <person name="Rajewski A."/>
            <person name="Carter-House D."/>
            <person name="Stajich J."/>
            <person name="Litt A."/>
        </authorList>
    </citation>
    <scope>NUCLEOTIDE SEQUENCE [LARGE SCALE GENOMIC DNA]</scope>
    <source>
        <strain evidence="1">AR-01</strain>
    </source>
</reference>
<keyword evidence="2" id="KW-1185">Reference proteome</keyword>